<accession>A0A5J4SD65</accession>
<reference evidence="1" key="1">
    <citation type="submission" date="2019-03" db="EMBL/GenBank/DDBJ databases">
        <title>Single cell metagenomics reveals metabolic interactions within the superorganism composed of flagellate Streblomastix strix and complex community of Bacteroidetes bacteria on its surface.</title>
        <authorList>
            <person name="Treitli S.C."/>
            <person name="Kolisko M."/>
            <person name="Husnik F."/>
            <person name="Keeling P."/>
            <person name="Hampl V."/>
        </authorList>
    </citation>
    <scope>NUCLEOTIDE SEQUENCE</scope>
    <source>
        <strain evidence="1">STM</strain>
    </source>
</reference>
<proteinExistence type="predicted"/>
<dbReference type="EMBL" id="SNRY01000280">
    <property type="protein sequence ID" value="KAA6343233.1"/>
    <property type="molecule type" value="Genomic_DNA"/>
</dbReference>
<evidence type="ECO:0000313" key="1">
    <source>
        <dbReference type="EMBL" id="KAA6343233.1"/>
    </source>
</evidence>
<sequence>MLSEFPAVRMLDERDVLLYALRNIPATKEFLCSFVCF</sequence>
<gene>
    <name evidence="1" type="ORF">EZS27_009063</name>
</gene>
<protein>
    <submittedName>
        <fullName evidence="1">Uncharacterized protein</fullName>
    </submittedName>
</protein>
<organism evidence="1">
    <name type="scientific">termite gut metagenome</name>
    <dbReference type="NCBI Taxonomy" id="433724"/>
    <lineage>
        <taxon>unclassified sequences</taxon>
        <taxon>metagenomes</taxon>
        <taxon>organismal metagenomes</taxon>
    </lineage>
</organism>
<dbReference type="AlphaFoldDB" id="A0A5J4SD65"/>
<comment type="caution">
    <text evidence="1">The sequence shown here is derived from an EMBL/GenBank/DDBJ whole genome shotgun (WGS) entry which is preliminary data.</text>
</comment>
<name>A0A5J4SD65_9ZZZZ</name>